<proteinExistence type="predicted"/>
<sequence>MDARAAARLARGDARREASAREEKARRALGSGEVREAIGEAASLGQIAADEHAAMLAHVARAARDEVLSRAGVSALPIDATIVIAGAPRTLAGLLHDALAHPDLRQRALAQDAIEERASQDRARMLEARDEADALVAKVRARGPKSADEPPDDLDTRAERFLDATDDAMQEALARAAHALGAPRPLTVPDALVVLRAPALDAVVAAAGRGRRLGAALAPLGLDAALSRVRLVSPHRELDLAAHVVALDPPRRVDVAPSALELGMASELALTSALGDALASALVAPALPAALRRAWPGSIGRAIGAVLAAAHADPIFVERVRRLEGSAANASRRVALAIALGRARSLVASRLSERASSDRERRDRGAGLVARALAVREPSPASWIAAPVVLDPAARDADLRAALLAPAITAALRERFDEDWFRNPRASEPLRAAASRGATLSIEAWSDELGARAESGSARVIELARER</sequence>
<reference evidence="2 3" key="1">
    <citation type="submission" date="2015-03" db="EMBL/GenBank/DDBJ databases">
        <title>Genome assembly of Sandaracinus amylolyticus DSM 53668.</title>
        <authorList>
            <person name="Sharma G."/>
            <person name="Subramanian S."/>
        </authorList>
    </citation>
    <scope>NUCLEOTIDE SEQUENCE [LARGE SCALE GENOMIC DNA]</scope>
    <source>
        <strain evidence="2 3">DSM 53668</strain>
    </source>
</reference>
<protein>
    <submittedName>
        <fullName evidence="2">Chromosome partition protein smc</fullName>
    </submittedName>
</protein>
<dbReference type="STRING" id="927083.DB32_002341"/>
<evidence type="ECO:0000313" key="3">
    <source>
        <dbReference type="Proteomes" id="UP000034883"/>
    </source>
</evidence>
<dbReference type="AlphaFoldDB" id="A0A0F6W1Q4"/>
<keyword evidence="3" id="KW-1185">Reference proteome</keyword>
<accession>A0A0F6W1Q4</accession>
<dbReference type="Proteomes" id="UP000034883">
    <property type="component" value="Chromosome"/>
</dbReference>
<dbReference type="KEGG" id="samy:DB32_002341"/>
<evidence type="ECO:0000256" key="1">
    <source>
        <dbReference type="SAM" id="MobiDB-lite"/>
    </source>
</evidence>
<name>A0A0F6W1Q4_9BACT</name>
<feature type="compositionally biased region" description="Basic and acidic residues" evidence="1">
    <location>
        <begin position="1"/>
        <end position="26"/>
    </location>
</feature>
<gene>
    <name evidence="2" type="ORF">DB32_002341</name>
</gene>
<feature type="region of interest" description="Disordered" evidence="1">
    <location>
        <begin position="1"/>
        <end position="28"/>
    </location>
</feature>
<evidence type="ECO:0000313" key="2">
    <source>
        <dbReference type="EMBL" id="AKF05192.1"/>
    </source>
</evidence>
<organism evidence="2 3">
    <name type="scientific">Sandaracinus amylolyticus</name>
    <dbReference type="NCBI Taxonomy" id="927083"/>
    <lineage>
        <taxon>Bacteria</taxon>
        <taxon>Pseudomonadati</taxon>
        <taxon>Myxococcota</taxon>
        <taxon>Polyangia</taxon>
        <taxon>Polyangiales</taxon>
        <taxon>Sandaracinaceae</taxon>
        <taxon>Sandaracinus</taxon>
    </lineage>
</organism>
<dbReference type="EMBL" id="CP011125">
    <property type="protein sequence ID" value="AKF05192.1"/>
    <property type="molecule type" value="Genomic_DNA"/>
</dbReference>